<organism evidence="1 2">
    <name type="scientific">Priestia flexa</name>
    <dbReference type="NCBI Taxonomy" id="86664"/>
    <lineage>
        <taxon>Bacteria</taxon>
        <taxon>Bacillati</taxon>
        <taxon>Bacillota</taxon>
        <taxon>Bacilli</taxon>
        <taxon>Bacillales</taxon>
        <taxon>Bacillaceae</taxon>
        <taxon>Priestia</taxon>
    </lineage>
</organism>
<gene>
    <name evidence="1" type="ORF">JF537_19190</name>
</gene>
<evidence type="ECO:0000313" key="2">
    <source>
        <dbReference type="Proteomes" id="UP000664578"/>
    </source>
</evidence>
<dbReference type="AlphaFoldDB" id="A0A8I1MIC7"/>
<proteinExistence type="predicted"/>
<evidence type="ECO:0000313" key="1">
    <source>
        <dbReference type="EMBL" id="MBN8253680.1"/>
    </source>
</evidence>
<name>A0A8I1MIC7_9BACI</name>
<sequence>MRRLSLNEQEIVELQTILLKELKDLSIQTHTYESNPFIARVIKERQVLLTRLLMRTS</sequence>
<dbReference type="GeneID" id="93684691"/>
<dbReference type="RefSeq" id="WP_182840810.1">
    <property type="nucleotide sequence ID" value="NZ_CM125968.1"/>
</dbReference>
<accession>A0A8I1MIC7</accession>
<dbReference type="Proteomes" id="UP000664578">
    <property type="component" value="Unassembled WGS sequence"/>
</dbReference>
<dbReference type="EMBL" id="JAEMWV010000013">
    <property type="protein sequence ID" value="MBN8253680.1"/>
    <property type="molecule type" value="Genomic_DNA"/>
</dbReference>
<reference evidence="1" key="1">
    <citation type="submission" date="2020-12" db="EMBL/GenBank/DDBJ databases">
        <title>PHA producing bacteria isolated from mangrove.</title>
        <authorList>
            <person name="Zheng W."/>
            <person name="Yu S."/>
            <person name="Huang Y."/>
        </authorList>
    </citation>
    <scope>NUCLEOTIDE SEQUENCE</scope>
    <source>
        <strain evidence="1">GN22-4</strain>
    </source>
</reference>
<comment type="caution">
    <text evidence="1">The sequence shown here is derived from an EMBL/GenBank/DDBJ whole genome shotgun (WGS) entry which is preliminary data.</text>
</comment>
<protein>
    <submittedName>
        <fullName evidence="1">Uncharacterized protein</fullName>
    </submittedName>
</protein>